<dbReference type="VEuPathDB" id="AmoebaDB:FDP41_013777"/>
<name>A0A6A5C2K6_NAEFO</name>
<protein>
    <submittedName>
        <fullName evidence="1">Uncharacterized protein</fullName>
    </submittedName>
</protein>
<keyword evidence="2" id="KW-1185">Reference proteome</keyword>
<evidence type="ECO:0000313" key="1">
    <source>
        <dbReference type="EMBL" id="KAF0980128.1"/>
    </source>
</evidence>
<dbReference type="EMBL" id="VFQX01000020">
    <property type="protein sequence ID" value="KAF0980128.1"/>
    <property type="molecule type" value="Genomic_DNA"/>
</dbReference>
<organism evidence="1 2">
    <name type="scientific">Naegleria fowleri</name>
    <name type="common">Brain eating amoeba</name>
    <dbReference type="NCBI Taxonomy" id="5763"/>
    <lineage>
        <taxon>Eukaryota</taxon>
        <taxon>Discoba</taxon>
        <taxon>Heterolobosea</taxon>
        <taxon>Tetramitia</taxon>
        <taxon>Eutetramitia</taxon>
        <taxon>Vahlkampfiidae</taxon>
        <taxon>Naegleria</taxon>
    </lineage>
</organism>
<evidence type="ECO:0000313" key="2">
    <source>
        <dbReference type="Proteomes" id="UP000444721"/>
    </source>
</evidence>
<dbReference type="AlphaFoldDB" id="A0A6A5C2K6"/>
<proteinExistence type="predicted"/>
<dbReference type="RefSeq" id="XP_044564841.1">
    <property type="nucleotide sequence ID" value="XM_044704443.1"/>
</dbReference>
<comment type="caution">
    <text evidence="1">The sequence shown here is derived from an EMBL/GenBank/DDBJ whole genome shotgun (WGS) entry which is preliminary data.</text>
</comment>
<dbReference type="VEuPathDB" id="AmoebaDB:NfTy_029250"/>
<dbReference type="GeneID" id="68120992"/>
<dbReference type="Proteomes" id="UP000444721">
    <property type="component" value="Unassembled WGS sequence"/>
</dbReference>
<reference evidence="1 2" key="1">
    <citation type="journal article" date="2019" name="Sci. Rep.">
        <title>Nanopore sequencing improves the draft genome of the human pathogenic amoeba Naegleria fowleri.</title>
        <authorList>
            <person name="Liechti N."/>
            <person name="Schurch N."/>
            <person name="Bruggmann R."/>
            <person name="Wittwer M."/>
        </authorList>
    </citation>
    <scope>NUCLEOTIDE SEQUENCE [LARGE SCALE GENOMIC DNA]</scope>
    <source>
        <strain evidence="1 2">ATCC 30894</strain>
    </source>
</reference>
<gene>
    <name evidence="1" type="ORF">FDP41_013777</name>
</gene>
<accession>A0A6A5C2K6</accession>
<sequence length="142" mass="15760">MVLDTSNQNKVVETPNQNKVISEINKSNKVLEIPNKHASHKNLITDSSLNQVSPNNQLFTKPNNRHPIYLKTRSCKAIPLKEYQARMASTIDETQSTTPSLPKGVLTTGTSPLFIPFPKGIDQQTLPKDKFTCTIVGSLKNC</sequence>